<dbReference type="Pfam" id="PF13510">
    <property type="entry name" value="Fer2_4"/>
    <property type="match status" value="1"/>
</dbReference>
<dbReference type="PANTHER" id="PTHR11615">
    <property type="entry name" value="NITRATE, FORMATE, IRON DEHYDROGENASE"/>
    <property type="match status" value="1"/>
</dbReference>
<dbReference type="Gene3D" id="3.30.70.20">
    <property type="match status" value="1"/>
</dbReference>
<dbReference type="InterPro" id="IPR003149">
    <property type="entry name" value="Fe_hydrogenase_ssu"/>
</dbReference>
<dbReference type="CDD" id="cd00207">
    <property type="entry name" value="fer2"/>
    <property type="match status" value="1"/>
</dbReference>
<keyword evidence="11" id="KW-0520">NAD</keyword>
<keyword evidence="18" id="KW-1185">Reference proteome</keyword>
<sequence>MSDVKVTIDNIEVNVPEGSTLLEAAHIAGVDIPTLCYLKDVNEIGACRMCLCEVEGARALVAACVFPVFDGMVAHTNTPKLIDSRRKNLQLLLSDHNMDCLGCYRSGNCELLKLCRRYGVDDTEYYKGVKNHSVIEDSSKSIVRDNSKCILCRRCIGACNNLQSIGVIGTNRRGFDTYVGTAFDLPLAETSCVNCGQCIVSCPVGALYEKDSVTQVMEAIGDPDKYVIVQAAPSTRVAIAECFDQPIGTEAEGKLSAALHRLGFDRVFDTNFSADLTIVEEANELIERVRGGGVLPMITSCSPGWVKFCEHYYPDLIPNLSTCKSPQQMFGAVTKSYYAEVMGIPADRIVSVSVMPCTAKKHELGRNDQGQDGYQDVDFSITTRELAKMIRLAGIEFMKLEDEPYDNPLGEYTGAGVIFGATGGVMEAALRTAVEKLTGDELINLDFVDVRGVKGVKEAEYDLQGQKVKVAVASGLANARVILDKVKAGEADYTFIEIMGCPGGCVNGGGQPHVDSQIRNFMDVRAERAKGLYTLDKNAPIRKSHENPVIVKMYEDYFGVPGGERAHHLLHTTYVDRVVNVQVD</sequence>
<evidence type="ECO:0000256" key="12">
    <source>
        <dbReference type="ARBA" id="ARBA00023136"/>
    </source>
</evidence>
<dbReference type="InterPro" id="IPR004108">
    <property type="entry name" value="Fe_hydrogenase_lsu_C"/>
</dbReference>
<evidence type="ECO:0000259" key="14">
    <source>
        <dbReference type="PROSITE" id="PS51085"/>
    </source>
</evidence>
<evidence type="ECO:0000256" key="11">
    <source>
        <dbReference type="ARBA" id="ARBA00023027"/>
    </source>
</evidence>
<dbReference type="NCBIfam" id="TIGR02512">
    <property type="entry name" value="FeFe_hydrog_A"/>
    <property type="match status" value="1"/>
</dbReference>
<evidence type="ECO:0000256" key="5">
    <source>
        <dbReference type="ARBA" id="ARBA00022714"/>
    </source>
</evidence>
<evidence type="ECO:0000256" key="2">
    <source>
        <dbReference type="ARBA" id="ARBA00004370"/>
    </source>
</evidence>
<evidence type="ECO:0000256" key="9">
    <source>
        <dbReference type="ARBA" id="ARBA00023004"/>
    </source>
</evidence>
<keyword evidence="9" id="KW-0408">Iron</keyword>
<dbReference type="GO" id="GO:0005506">
    <property type="term" value="F:iron ion binding"/>
    <property type="evidence" value="ECO:0007669"/>
    <property type="project" value="InterPro"/>
</dbReference>
<dbReference type="SUPFAM" id="SSF53920">
    <property type="entry name" value="Fe-only hydrogenase"/>
    <property type="match status" value="1"/>
</dbReference>
<dbReference type="Proteomes" id="UP000526307">
    <property type="component" value="Unassembled WGS sequence"/>
</dbReference>
<dbReference type="PROSITE" id="PS51379">
    <property type="entry name" value="4FE4S_FER_2"/>
    <property type="match status" value="2"/>
</dbReference>
<accession>A0A7Y9B147</accession>
<dbReference type="PROSITE" id="PS00641">
    <property type="entry name" value="COMPLEX1_75K_1"/>
    <property type="match status" value="1"/>
</dbReference>
<comment type="subcellular location">
    <subcellularLocation>
        <location evidence="2">Membrane</location>
    </subcellularLocation>
</comment>
<evidence type="ECO:0000256" key="7">
    <source>
        <dbReference type="ARBA" id="ARBA00022737"/>
    </source>
</evidence>
<dbReference type="GO" id="GO:0008901">
    <property type="term" value="F:ferredoxin hydrogenase activity"/>
    <property type="evidence" value="ECO:0007669"/>
    <property type="project" value="InterPro"/>
</dbReference>
<dbReference type="SUPFAM" id="SSF54862">
    <property type="entry name" value="4Fe-4S ferredoxins"/>
    <property type="match status" value="1"/>
</dbReference>
<name>A0A7Y9B147_9FIRM</name>
<dbReference type="Pfam" id="PF02256">
    <property type="entry name" value="Fe_hyd_SSU"/>
    <property type="match status" value="1"/>
</dbReference>
<evidence type="ECO:0000256" key="10">
    <source>
        <dbReference type="ARBA" id="ARBA00023014"/>
    </source>
</evidence>
<dbReference type="InterPro" id="IPR009016">
    <property type="entry name" value="Fe_hydrogenase"/>
</dbReference>
<feature type="domain" description="4Fe-4S ferredoxin-type" evidence="15">
    <location>
        <begin position="140"/>
        <end position="170"/>
    </location>
</feature>
<dbReference type="GO" id="GO:0042773">
    <property type="term" value="P:ATP synthesis coupled electron transport"/>
    <property type="evidence" value="ECO:0007669"/>
    <property type="project" value="InterPro"/>
</dbReference>
<protein>
    <submittedName>
        <fullName evidence="17">Iron hydrogenase small subunit</fullName>
    </submittedName>
</protein>
<dbReference type="InterPro" id="IPR049830">
    <property type="entry name" value="HndD"/>
</dbReference>
<keyword evidence="7" id="KW-0677">Repeat</keyword>
<evidence type="ECO:0000259" key="16">
    <source>
        <dbReference type="PROSITE" id="PS51839"/>
    </source>
</evidence>
<organism evidence="17 18">
    <name type="scientific">Mogibacterium timidum</name>
    <dbReference type="NCBI Taxonomy" id="35519"/>
    <lineage>
        <taxon>Bacteria</taxon>
        <taxon>Bacillati</taxon>
        <taxon>Bacillota</taxon>
        <taxon>Clostridia</taxon>
        <taxon>Peptostreptococcales</taxon>
        <taxon>Anaerovoracaceae</taxon>
        <taxon>Mogibacterium</taxon>
    </lineage>
</organism>
<dbReference type="SUPFAM" id="SSF54292">
    <property type="entry name" value="2Fe-2S ferredoxin-like"/>
    <property type="match status" value="1"/>
</dbReference>
<keyword evidence="10" id="KW-0411">Iron-sulfur</keyword>
<comment type="cofactor">
    <cofactor evidence="13">
        <name>[2Fe-2S] cluster</name>
        <dbReference type="ChEBI" id="CHEBI:190135"/>
    </cofactor>
</comment>
<dbReference type="FunFam" id="3.10.20.740:FF:000004">
    <property type="entry name" value="NADH-quinone oxidoreductase"/>
    <property type="match status" value="1"/>
</dbReference>
<dbReference type="Gene3D" id="3.10.20.740">
    <property type="match status" value="1"/>
</dbReference>
<evidence type="ECO:0000259" key="15">
    <source>
        <dbReference type="PROSITE" id="PS51379"/>
    </source>
</evidence>
<keyword evidence="5" id="KW-0001">2Fe-2S</keyword>
<evidence type="ECO:0000256" key="4">
    <source>
        <dbReference type="ARBA" id="ARBA00022485"/>
    </source>
</evidence>
<dbReference type="InterPro" id="IPR036010">
    <property type="entry name" value="2Fe-2S_ferredoxin-like_sf"/>
</dbReference>
<dbReference type="InterPro" id="IPR019574">
    <property type="entry name" value="NADH_UbQ_OxRdtase_Gsu_4Fe4S-bd"/>
</dbReference>
<feature type="domain" description="4Fe-4S His(Cys)3-ligated-type" evidence="16">
    <location>
        <begin position="80"/>
        <end position="119"/>
    </location>
</feature>
<evidence type="ECO:0000313" key="17">
    <source>
        <dbReference type="EMBL" id="NWO23794.1"/>
    </source>
</evidence>
<proteinExistence type="inferred from homology"/>
<feature type="domain" description="4Fe-4S ferredoxin-type" evidence="15">
    <location>
        <begin position="183"/>
        <end position="212"/>
    </location>
</feature>
<dbReference type="NCBIfam" id="NF040763">
    <property type="entry name" value="FeFe_hydrog_A6"/>
    <property type="match status" value="1"/>
</dbReference>
<gene>
    <name evidence="17" type="ORF">HW270_06915</name>
</gene>
<keyword evidence="12" id="KW-0472">Membrane</keyword>
<comment type="similarity">
    <text evidence="3">Belongs to the complex I 75 kDa subunit family.</text>
</comment>
<dbReference type="PROSITE" id="PS51085">
    <property type="entry name" value="2FE2S_FER_2"/>
    <property type="match status" value="1"/>
</dbReference>
<dbReference type="Gene3D" id="4.10.260.20">
    <property type="entry name" value="Iron hydrogenase, small subunit"/>
    <property type="match status" value="1"/>
</dbReference>
<feature type="domain" description="2Fe-2S ferredoxin-type" evidence="14">
    <location>
        <begin position="2"/>
        <end position="80"/>
    </location>
</feature>
<evidence type="ECO:0000256" key="8">
    <source>
        <dbReference type="ARBA" id="ARBA00022967"/>
    </source>
</evidence>
<dbReference type="InterPro" id="IPR017896">
    <property type="entry name" value="4Fe4S_Fe-S-bd"/>
</dbReference>
<reference evidence="17 18" key="1">
    <citation type="submission" date="2020-06" db="EMBL/GenBank/DDBJ databases">
        <title>Mogibacterium timidum strain W9173 genomic sequence.</title>
        <authorList>
            <person name="Wade W.G."/>
            <person name="Johnston C.D."/>
            <person name="Chen T."/>
            <person name="Dewhirst F.E."/>
        </authorList>
    </citation>
    <scope>NUCLEOTIDE SEQUENCE [LARGE SCALE GENOMIC DNA]</scope>
    <source>
        <strain evidence="17 18">W9173</strain>
    </source>
</reference>
<dbReference type="InterPro" id="IPR050340">
    <property type="entry name" value="Cytosolic_Fe-S_CAF"/>
</dbReference>
<comment type="cofactor">
    <cofactor evidence="1">
        <name>[4Fe-4S] cluster</name>
        <dbReference type="ChEBI" id="CHEBI:49883"/>
    </cofactor>
</comment>
<dbReference type="PROSITE" id="PS51839">
    <property type="entry name" value="4FE4S_HC3"/>
    <property type="match status" value="1"/>
</dbReference>
<dbReference type="InterPro" id="IPR017900">
    <property type="entry name" value="4Fe4S_Fe_S_CS"/>
</dbReference>
<evidence type="ECO:0000313" key="18">
    <source>
        <dbReference type="Proteomes" id="UP000526307"/>
    </source>
</evidence>
<dbReference type="GO" id="GO:0016020">
    <property type="term" value="C:membrane"/>
    <property type="evidence" value="ECO:0007669"/>
    <property type="project" value="UniProtKB-SubCell"/>
</dbReference>
<evidence type="ECO:0000256" key="13">
    <source>
        <dbReference type="ARBA" id="ARBA00034078"/>
    </source>
</evidence>
<evidence type="ECO:0000256" key="3">
    <source>
        <dbReference type="ARBA" id="ARBA00005404"/>
    </source>
</evidence>
<dbReference type="SMART" id="SM00929">
    <property type="entry name" value="NADH-G_4Fe-4S_3"/>
    <property type="match status" value="1"/>
</dbReference>
<dbReference type="InterPro" id="IPR001041">
    <property type="entry name" value="2Fe-2S_ferredoxin-type"/>
</dbReference>
<dbReference type="Pfam" id="PF02906">
    <property type="entry name" value="Fe_hyd_lg_C"/>
    <property type="match status" value="1"/>
</dbReference>
<dbReference type="InterPro" id="IPR000283">
    <property type="entry name" value="NADH_UbQ_OxRdtase_75kDa_su_CS"/>
</dbReference>
<dbReference type="RefSeq" id="WP_178978718.1">
    <property type="nucleotide sequence ID" value="NZ_JABXYR010000002.1"/>
</dbReference>
<dbReference type="Pfam" id="PF10588">
    <property type="entry name" value="NADH-G_4Fe-4S_3"/>
    <property type="match status" value="1"/>
</dbReference>
<dbReference type="GO" id="GO:0051537">
    <property type="term" value="F:2 iron, 2 sulfur cluster binding"/>
    <property type="evidence" value="ECO:0007669"/>
    <property type="project" value="UniProtKB-KW"/>
</dbReference>
<evidence type="ECO:0000256" key="1">
    <source>
        <dbReference type="ARBA" id="ARBA00001966"/>
    </source>
</evidence>
<dbReference type="GO" id="GO:0008137">
    <property type="term" value="F:NADH dehydrogenase (ubiquinone) activity"/>
    <property type="evidence" value="ECO:0007669"/>
    <property type="project" value="InterPro"/>
</dbReference>
<dbReference type="Pfam" id="PF00037">
    <property type="entry name" value="Fer4"/>
    <property type="match status" value="1"/>
</dbReference>
<dbReference type="Gene3D" id="3.40.950.10">
    <property type="entry name" value="Fe-only Hydrogenase (Larger Subunit), Chain L, domain 3"/>
    <property type="match status" value="1"/>
</dbReference>
<dbReference type="InterPro" id="IPR013352">
    <property type="entry name" value="Fe_hydrogenase_subset"/>
</dbReference>
<keyword evidence="6" id="KW-0479">Metal-binding</keyword>
<dbReference type="Gene3D" id="3.40.50.1780">
    <property type="match status" value="1"/>
</dbReference>
<dbReference type="InterPro" id="IPR036991">
    <property type="entry name" value="Fe_hydrogenase_ssu_sf"/>
</dbReference>
<dbReference type="AlphaFoldDB" id="A0A7Y9B147"/>
<dbReference type="FunFam" id="3.30.70.20:FF:000035">
    <property type="entry name" value="Iron hydrogenase 1"/>
    <property type="match status" value="1"/>
</dbReference>
<evidence type="ECO:0000256" key="6">
    <source>
        <dbReference type="ARBA" id="ARBA00022723"/>
    </source>
</evidence>
<dbReference type="SMART" id="SM00902">
    <property type="entry name" value="Fe_hyd_SSU"/>
    <property type="match status" value="1"/>
</dbReference>
<comment type="caution">
    <text evidence="17">The sequence shown here is derived from an EMBL/GenBank/DDBJ whole genome shotgun (WGS) entry which is preliminary data.</text>
</comment>
<dbReference type="GO" id="GO:0051539">
    <property type="term" value="F:4 iron, 4 sulfur cluster binding"/>
    <property type="evidence" value="ECO:0007669"/>
    <property type="project" value="UniProtKB-KW"/>
</dbReference>
<keyword evidence="4" id="KW-0004">4Fe-4S</keyword>
<dbReference type="EMBL" id="JABXYR010000002">
    <property type="protein sequence ID" value="NWO23794.1"/>
    <property type="molecule type" value="Genomic_DNA"/>
</dbReference>
<dbReference type="PROSITE" id="PS00198">
    <property type="entry name" value="4FE4S_FER_1"/>
    <property type="match status" value="1"/>
</dbReference>
<keyword evidence="8" id="KW-1278">Translocase</keyword>